<reference evidence="3 4" key="1">
    <citation type="submission" date="2020-04" db="EMBL/GenBank/DDBJ databases">
        <title>Description of novel Gluconacetobacter.</title>
        <authorList>
            <person name="Sombolestani A."/>
        </authorList>
    </citation>
    <scope>NUCLEOTIDE SEQUENCE [LARGE SCALE GENOMIC DNA]</scope>
    <source>
        <strain evidence="3 4">LMG 21311</strain>
    </source>
</reference>
<feature type="region of interest" description="Disordered" evidence="1">
    <location>
        <begin position="354"/>
        <end position="376"/>
    </location>
</feature>
<feature type="compositionally biased region" description="Polar residues" evidence="1">
    <location>
        <begin position="364"/>
        <end position="373"/>
    </location>
</feature>
<evidence type="ECO:0000313" key="4">
    <source>
        <dbReference type="Proteomes" id="UP000555756"/>
    </source>
</evidence>
<keyword evidence="4" id="KW-1185">Reference proteome</keyword>
<proteinExistence type="predicted"/>
<dbReference type="Gene3D" id="2.40.50.100">
    <property type="match status" value="1"/>
</dbReference>
<evidence type="ECO:0000259" key="2">
    <source>
        <dbReference type="Pfam" id="PF26002"/>
    </source>
</evidence>
<dbReference type="InterPro" id="IPR050739">
    <property type="entry name" value="MFP"/>
</dbReference>
<dbReference type="RefSeq" id="WP_183120995.1">
    <property type="nucleotide sequence ID" value="NZ_JABEQF010000025.1"/>
</dbReference>
<dbReference type="Pfam" id="PF26002">
    <property type="entry name" value="Beta-barrel_AprE"/>
    <property type="match status" value="1"/>
</dbReference>
<evidence type="ECO:0000256" key="1">
    <source>
        <dbReference type="SAM" id="MobiDB-lite"/>
    </source>
</evidence>
<evidence type="ECO:0000313" key="3">
    <source>
        <dbReference type="EMBL" id="MBB2191888.1"/>
    </source>
</evidence>
<comment type="caution">
    <text evidence="3">The sequence shown here is derived from an EMBL/GenBank/DDBJ whole genome shotgun (WGS) entry which is preliminary data.</text>
</comment>
<feature type="domain" description="AprE-like beta-barrel" evidence="2">
    <location>
        <begin position="303"/>
        <end position="409"/>
    </location>
</feature>
<name>A0A7W4JVV0_9PROT</name>
<gene>
    <name evidence="3" type="ORF">HLH34_18310</name>
</gene>
<organism evidence="3 4">
    <name type="scientific">Gluconacetobacter azotocaptans</name>
    <dbReference type="NCBI Taxonomy" id="142834"/>
    <lineage>
        <taxon>Bacteria</taxon>
        <taxon>Pseudomonadati</taxon>
        <taxon>Pseudomonadota</taxon>
        <taxon>Alphaproteobacteria</taxon>
        <taxon>Acetobacterales</taxon>
        <taxon>Acetobacteraceae</taxon>
        <taxon>Gluconacetobacter</taxon>
    </lineage>
</organism>
<dbReference type="InterPro" id="IPR058982">
    <property type="entry name" value="Beta-barrel_AprE"/>
</dbReference>
<protein>
    <submittedName>
        <fullName evidence="3">HlyD family efflux transporter periplasmic adaptor subunit</fullName>
    </submittedName>
</protein>
<dbReference type="PANTHER" id="PTHR30386:SF28">
    <property type="entry name" value="EXPORTED PROTEIN"/>
    <property type="match status" value="1"/>
</dbReference>
<accession>A0A7W4JVV0</accession>
<sequence>MPDGSTRPLFRAEALKWRQEAWIGSVQLVEPISGRIASLCSAVLVAGACLYVAFGTYTRRIHANGLMLPPAGLVVAEADQSGIVASTSVKEGMHVTAGDRLFTLDVESWSEAGPTGRQSLDSLVAERDLLTARRALLNADAPVELASFQDELTALEKQQVMLTEQVGRDNTSLPLVERAMSEMRTAIGTHLVTESQFQSQLYTYVQFMNTHSQTLRTLVETGGQISDLRYKIDRHHYKVDEDLNDLDVRLADIKRQIAQARGQAGTVIDARVSGTVDGIRASVGQRVAAGQPLASILPDNVELLAELYVDSRAVGFVQPRQHVLLKYAAYPFQRFGLYDGTVVEVTKAPLPERDRFVSRDSGDAASNSSSPRSQGDIYRIRVRPDQAYVLAYGQQERLTPGMAVEAEIAIDHRRLYQWLLDPVISMTSTLKSVSGGSVSRAMP</sequence>
<dbReference type="PRINTS" id="PR01490">
    <property type="entry name" value="RTXTOXIND"/>
</dbReference>
<dbReference type="PANTHER" id="PTHR30386">
    <property type="entry name" value="MEMBRANE FUSION SUBUNIT OF EMRAB-TOLC MULTIDRUG EFFLUX PUMP"/>
    <property type="match status" value="1"/>
</dbReference>
<dbReference type="AlphaFoldDB" id="A0A7W4JVV0"/>
<dbReference type="EMBL" id="JABEQF010000025">
    <property type="protein sequence ID" value="MBB2191888.1"/>
    <property type="molecule type" value="Genomic_DNA"/>
</dbReference>
<dbReference type="Proteomes" id="UP000555756">
    <property type="component" value="Unassembled WGS sequence"/>
</dbReference>